<comment type="caution">
    <text evidence="1">The sequence shown here is derived from an EMBL/GenBank/DDBJ whole genome shotgun (WGS) entry which is preliminary data.</text>
</comment>
<gene>
    <name evidence="1" type="ORF">Ciccas_007407</name>
</gene>
<reference evidence="1 2" key="1">
    <citation type="submission" date="2024-11" db="EMBL/GenBank/DDBJ databases">
        <title>Adaptive evolution of stress response genes in parasites aligns with host niche diversity.</title>
        <authorList>
            <person name="Hahn C."/>
            <person name="Resl P."/>
        </authorList>
    </citation>
    <scope>NUCLEOTIDE SEQUENCE [LARGE SCALE GENOMIC DNA]</scope>
    <source>
        <strain evidence="1">EGGRZ-B1_66</strain>
        <tissue evidence="1">Body</tissue>
    </source>
</reference>
<protein>
    <submittedName>
        <fullName evidence="1">Uncharacterized protein</fullName>
    </submittedName>
</protein>
<evidence type="ECO:0000313" key="1">
    <source>
        <dbReference type="EMBL" id="KAL3313986.1"/>
    </source>
</evidence>
<organism evidence="1 2">
    <name type="scientific">Cichlidogyrus casuarinus</name>
    <dbReference type="NCBI Taxonomy" id="1844966"/>
    <lineage>
        <taxon>Eukaryota</taxon>
        <taxon>Metazoa</taxon>
        <taxon>Spiralia</taxon>
        <taxon>Lophotrochozoa</taxon>
        <taxon>Platyhelminthes</taxon>
        <taxon>Monogenea</taxon>
        <taxon>Monopisthocotylea</taxon>
        <taxon>Dactylogyridea</taxon>
        <taxon>Ancyrocephalidae</taxon>
        <taxon>Cichlidogyrus</taxon>
    </lineage>
</organism>
<keyword evidence="2" id="KW-1185">Reference proteome</keyword>
<dbReference type="Proteomes" id="UP001626550">
    <property type="component" value="Unassembled WGS sequence"/>
</dbReference>
<sequence length="98" mass="11280">MSMRWRRQFAGLQCTFSSYLRTLTLAELARLEDSSAVARKGRVILSFGIMQAECPFSGLELFCVSHSRAVCYPYPWLIQYMLARSARTRSDLHPNLFP</sequence>
<dbReference type="AlphaFoldDB" id="A0ABD2Q6Y6"/>
<accession>A0ABD2Q6Y6</accession>
<dbReference type="EMBL" id="JBJKFK010001132">
    <property type="protein sequence ID" value="KAL3313986.1"/>
    <property type="molecule type" value="Genomic_DNA"/>
</dbReference>
<evidence type="ECO:0000313" key="2">
    <source>
        <dbReference type="Proteomes" id="UP001626550"/>
    </source>
</evidence>
<proteinExistence type="predicted"/>
<name>A0ABD2Q6Y6_9PLAT</name>